<accession>A0A1L9P4L0</accession>
<evidence type="ECO:0000313" key="3">
    <source>
        <dbReference type="Proteomes" id="UP000184073"/>
    </source>
</evidence>
<feature type="compositionally biased region" description="Low complexity" evidence="1">
    <location>
        <begin position="152"/>
        <end position="188"/>
    </location>
</feature>
<evidence type="ECO:0000256" key="1">
    <source>
        <dbReference type="SAM" id="MobiDB-lite"/>
    </source>
</evidence>
<protein>
    <submittedName>
        <fullName evidence="2">Uncharacterized protein</fullName>
    </submittedName>
</protein>
<proteinExistence type="predicted"/>
<dbReference type="GeneID" id="63721249"/>
<gene>
    <name evidence="2" type="ORF">ASPVEDRAFT_119805</name>
</gene>
<dbReference type="VEuPathDB" id="FungiDB:ASPVEDRAFT_119805"/>
<evidence type="ECO:0000313" key="2">
    <source>
        <dbReference type="EMBL" id="OJI96438.1"/>
    </source>
</evidence>
<reference evidence="3" key="1">
    <citation type="journal article" date="2017" name="Genome Biol.">
        <title>Comparative genomics reveals high biological diversity and specific adaptations in the industrially and medically important fungal genus Aspergillus.</title>
        <authorList>
            <person name="de Vries R.P."/>
            <person name="Riley R."/>
            <person name="Wiebenga A."/>
            <person name="Aguilar-Osorio G."/>
            <person name="Amillis S."/>
            <person name="Uchima C.A."/>
            <person name="Anderluh G."/>
            <person name="Asadollahi M."/>
            <person name="Askin M."/>
            <person name="Barry K."/>
            <person name="Battaglia E."/>
            <person name="Bayram O."/>
            <person name="Benocci T."/>
            <person name="Braus-Stromeyer S.A."/>
            <person name="Caldana C."/>
            <person name="Canovas D."/>
            <person name="Cerqueira G.C."/>
            <person name="Chen F."/>
            <person name="Chen W."/>
            <person name="Choi C."/>
            <person name="Clum A."/>
            <person name="Dos Santos R.A."/>
            <person name="Damasio A.R."/>
            <person name="Diallinas G."/>
            <person name="Emri T."/>
            <person name="Fekete E."/>
            <person name="Flipphi M."/>
            <person name="Freyberg S."/>
            <person name="Gallo A."/>
            <person name="Gournas C."/>
            <person name="Habgood R."/>
            <person name="Hainaut M."/>
            <person name="Harispe M.L."/>
            <person name="Henrissat B."/>
            <person name="Hilden K.S."/>
            <person name="Hope R."/>
            <person name="Hossain A."/>
            <person name="Karabika E."/>
            <person name="Karaffa L."/>
            <person name="Karanyi Z."/>
            <person name="Krasevec N."/>
            <person name="Kuo A."/>
            <person name="Kusch H."/>
            <person name="LaButti K."/>
            <person name="Lagendijk E.L."/>
            <person name="Lapidus A."/>
            <person name="Levasseur A."/>
            <person name="Lindquist E."/>
            <person name="Lipzen A."/>
            <person name="Logrieco A.F."/>
            <person name="MacCabe A."/>
            <person name="Maekelae M.R."/>
            <person name="Malavazi I."/>
            <person name="Melin P."/>
            <person name="Meyer V."/>
            <person name="Mielnichuk N."/>
            <person name="Miskei M."/>
            <person name="Molnar A.P."/>
            <person name="Mule G."/>
            <person name="Ngan C.Y."/>
            <person name="Orejas M."/>
            <person name="Orosz E."/>
            <person name="Ouedraogo J.P."/>
            <person name="Overkamp K.M."/>
            <person name="Park H.-S."/>
            <person name="Perrone G."/>
            <person name="Piumi F."/>
            <person name="Punt P.J."/>
            <person name="Ram A.F."/>
            <person name="Ramon A."/>
            <person name="Rauscher S."/>
            <person name="Record E."/>
            <person name="Riano-Pachon D.M."/>
            <person name="Robert V."/>
            <person name="Roehrig J."/>
            <person name="Ruller R."/>
            <person name="Salamov A."/>
            <person name="Salih N.S."/>
            <person name="Samson R.A."/>
            <person name="Sandor E."/>
            <person name="Sanguinetti M."/>
            <person name="Schuetze T."/>
            <person name="Sepcic K."/>
            <person name="Shelest E."/>
            <person name="Sherlock G."/>
            <person name="Sophianopoulou V."/>
            <person name="Squina F.M."/>
            <person name="Sun H."/>
            <person name="Susca A."/>
            <person name="Todd R.B."/>
            <person name="Tsang A."/>
            <person name="Unkles S.E."/>
            <person name="van de Wiele N."/>
            <person name="van Rossen-Uffink D."/>
            <person name="Oliveira J.V."/>
            <person name="Vesth T.C."/>
            <person name="Visser J."/>
            <person name="Yu J.-H."/>
            <person name="Zhou M."/>
            <person name="Andersen M.R."/>
            <person name="Archer D.B."/>
            <person name="Baker S.E."/>
            <person name="Benoit I."/>
            <person name="Brakhage A.A."/>
            <person name="Braus G.H."/>
            <person name="Fischer R."/>
            <person name="Frisvad J.C."/>
            <person name="Goldman G.H."/>
            <person name="Houbraken J."/>
            <person name="Oakley B."/>
            <person name="Pocsi I."/>
            <person name="Scazzocchio C."/>
            <person name="Seiboth B."/>
            <person name="vanKuyk P.A."/>
            <person name="Wortman J."/>
            <person name="Dyer P.S."/>
            <person name="Grigoriev I.V."/>
        </authorList>
    </citation>
    <scope>NUCLEOTIDE SEQUENCE [LARGE SCALE GENOMIC DNA]</scope>
    <source>
        <strain evidence="3">CBS 583.65</strain>
    </source>
</reference>
<sequence>MTETSMPCDVPWGFDPMNPDPGFGVAGDEGMWYRNPSGINSFDLPPWQPVDANQVAYEFASPAAGKTPFQQLSPIQTGGFPTGRSDKVLPRYERSPHEVNGSPDSSLCLDSRFDNLPSDHGTPYSLDDLLRTASQLATERALYMNIPSSANPHSPAAAGAGAYTHSSPVAEAAISSPSASPSHHSNASDTDEHDVPTFEFPQVYQLPDSNAGTTSAPSAYFAPMEGLRQPAPYDHQETSLTPLEMPDGSTRFTANWLPVDPQGGFTIRPPAHHQHQHHHNYPMDMDPHFMTMDYHDHPHTSYNYRNAFISLDNLDGGSG</sequence>
<dbReference type="OrthoDB" id="4509688at2759"/>
<dbReference type="AlphaFoldDB" id="A0A1L9P4L0"/>
<dbReference type="RefSeq" id="XP_040662201.1">
    <property type="nucleotide sequence ID" value="XM_040805738.1"/>
</dbReference>
<organism evidence="2 3">
    <name type="scientific">Aspergillus versicolor CBS 583.65</name>
    <dbReference type="NCBI Taxonomy" id="1036611"/>
    <lineage>
        <taxon>Eukaryota</taxon>
        <taxon>Fungi</taxon>
        <taxon>Dikarya</taxon>
        <taxon>Ascomycota</taxon>
        <taxon>Pezizomycotina</taxon>
        <taxon>Eurotiomycetes</taxon>
        <taxon>Eurotiomycetidae</taxon>
        <taxon>Eurotiales</taxon>
        <taxon>Aspergillaceae</taxon>
        <taxon>Aspergillus</taxon>
        <taxon>Aspergillus subgen. Nidulantes</taxon>
    </lineage>
</organism>
<keyword evidence="3" id="KW-1185">Reference proteome</keyword>
<dbReference type="EMBL" id="KV878125">
    <property type="protein sequence ID" value="OJI96438.1"/>
    <property type="molecule type" value="Genomic_DNA"/>
</dbReference>
<name>A0A1L9P4L0_ASPVE</name>
<dbReference type="Proteomes" id="UP000184073">
    <property type="component" value="Unassembled WGS sequence"/>
</dbReference>
<feature type="region of interest" description="Disordered" evidence="1">
    <location>
        <begin position="152"/>
        <end position="194"/>
    </location>
</feature>